<proteinExistence type="predicted"/>
<accession>A0A3S9P7W7</accession>
<name>A0A3S9P7W7_9BACT</name>
<dbReference type="InterPro" id="IPR039420">
    <property type="entry name" value="WalR-like"/>
</dbReference>
<dbReference type="InterPro" id="IPR000792">
    <property type="entry name" value="Tscrpt_reg_LuxR_C"/>
</dbReference>
<dbReference type="SUPFAM" id="SSF46894">
    <property type="entry name" value="C-terminal effector domain of the bipartite response regulators"/>
    <property type="match status" value="1"/>
</dbReference>
<dbReference type="EMBL" id="CP034562">
    <property type="protein sequence ID" value="AZQ64305.1"/>
    <property type="molecule type" value="Genomic_DNA"/>
</dbReference>
<dbReference type="Proteomes" id="UP000267268">
    <property type="component" value="Chromosome 1"/>
</dbReference>
<evidence type="ECO:0000256" key="1">
    <source>
        <dbReference type="ARBA" id="ARBA00022553"/>
    </source>
</evidence>
<evidence type="ECO:0000313" key="7">
    <source>
        <dbReference type="Proteomes" id="UP000267268"/>
    </source>
</evidence>
<dbReference type="AlphaFoldDB" id="A0A3S9P7W7"/>
<reference evidence="6 7" key="1">
    <citation type="submission" date="2018-12" db="EMBL/GenBank/DDBJ databases">
        <title>Flammeovirga pectinis sp. nov., isolated from the gut of the Korean scallop, Patinopecten yessoensis.</title>
        <authorList>
            <person name="Bae J.-W."/>
            <person name="Jeong Y.-S."/>
            <person name="Kang W."/>
        </authorList>
    </citation>
    <scope>NUCLEOTIDE SEQUENCE [LARGE SCALE GENOMIC DNA]</scope>
    <source>
        <strain evidence="6 7">L12M1</strain>
    </source>
</reference>
<dbReference type="PRINTS" id="PR00038">
    <property type="entry name" value="HTHLUXR"/>
</dbReference>
<protein>
    <submittedName>
        <fullName evidence="6">Response regulator transcription factor</fullName>
    </submittedName>
</protein>
<dbReference type="GO" id="GO:0000160">
    <property type="term" value="P:phosphorelay signal transduction system"/>
    <property type="evidence" value="ECO:0007669"/>
    <property type="project" value="InterPro"/>
</dbReference>
<dbReference type="InterPro" id="IPR011006">
    <property type="entry name" value="CheY-like_superfamily"/>
</dbReference>
<dbReference type="PROSITE" id="PS50110">
    <property type="entry name" value="RESPONSE_REGULATORY"/>
    <property type="match status" value="1"/>
</dbReference>
<gene>
    <name evidence="6" type="ORF">EI427_19440</name>
</gene>
<dbReference type="Gene3D" id="3.40.50.2300">
    <property type="match status" value="1"/>
</dbReference>
<dbReference type="CDD" id="cd17535">
    <property type="entry name" value="REC_NarL-like"/>
    <property type="match status" value="1"/>
</dbReference>
<dbReference type="Gene3D" id="1.10.10.10">
    <property type="entry name" value="Winged helix-like DNA-binding domain superfamily/Winged helix DNA-binding domain"/>
    <property type="match status" value="1"/>
</dbReference>
<dbReference type="PANTHER" id="PTHR43214">
    <property type="entry name" value="TWO-COMPONENT RESPONSE REGULATOR"/>
    <property type="match status" value="1"/>
</dbReference>
<dbReference type="PROSITE" id="PS50043">
    <property type="entry name" value="HTH_LUXR_2"/>
    <property type="match status" value="1"/>
</dbReference>
<dbReference type="GO" id="GO:0003677">
    <property type="term" value="F:DNA binding"/>
    <property type="evidence" value="ECO:0007669"/>
    <property type="project" value="UniProtKB-KW"/>
</dbReference>
<dbReference type="Pfam" id="PF00072">
    <property type="entry name" value="Response_reg"/>
    <property type="match status" value="1"/>
</dbReference>
<evidence type="ECO:0000259" key="4">
    <source>
        <dbReference type="PROSITE" id="PS50043"/>
    </source>
</evidence>
<feature type="domain" description="HTH luxR-type" evidence="4">
    <location>
        <begin position="152"/>
        <end position="217"/>
    </location>
</feature>
<organism evidence="6 7">
    <name type="scientific">Flammeovirga pectinis</name>
    <dbReference type="NCBI Taxonomy" id="2494373"/>
    <lineage>
        <taxon>Bacteria</taxon>
        <taxon>Pseudomonadati</taxon>
        <taxon>Bacteroidota</taxon>
        <taxon>Cytophagia</taxon>
        <taxon>Cytophagales</taxon>
        <taxon>Flammeovirgaceae</taxon>
        <taxon>Flammeovirga</taxon>
    </lineage>
</organism>
<dbReference type="KEGG" id="fll:EI427_19440"/>
<dbReference type="InterPro" id="IPR036388">
    <property type="entry name" value="WH-like_DNA-bd_sf"/>
</dbReference>
<dbReference type="GO" id="GO:0006355">
    <property type="term" value="P:regulation of DNA-templated transcription"/>
    <property type="evidence" value="ECO:0007669"/>
    <property type="project" value="InterPro"/>
</dbReference>
<dbReference type="InterPro" id="IPR001789">
    <property type="entry name" value="Sig_transdc_resp-reg_receiver"/>
</dbReference>
<feature type="modified residue" description="4-aspartylphosphate" evidence="3">
    <location>
        <position position="61"/>
    </location>
</feature>
<dbReference type="PANTHER" id="PTHR43214:SF43">
    <property type="entry name" value="TWO-COMPONENT RESPONSE REGULATOR"/>
    <property type="match status" value="1"/>
</dbReference>
<evidence type="ECO:0000256" key="2">
    <source>
        <dbReference type="ARBA" id="ARBA00023125"/>
    </source>
</evidence>
<dbReference type="SMART" id="SM00448">
    <property type="entry name" value="REC"/>
    <property type="match status" value="1"/>
</dbReference>
<evidence type="ECO:0000256" key="3">
    <source>
        <dbReference type="PROSITE-ProRule" id="PRU00169"/>
    </source>
</evidence>
<evidence type="ECO:0000313" key="6">
    <source>
        <dbReference type="EMBL" id="AZQ64305.1"/>
    </source>
</evidence>
<keyword evidence="1 3" id="KW-0597">Phosphoprotein</keyword>
<keyword evidence="2" id="KW-0238">DNA-binding</keyword>
<dbReference type="OrthoDB" id="9797341at2"/>
<dbReference type="InterPro" id="IPR016032">
    <property type="entry name" value="Sig_transdc_resp-reg_C-effctor"/>
</dbReference>
<feature type="domain" description="Response regulatory" evidence="5">
    <location>
        <begin position="6"/>
        <end position="126"/>
    </location>
</feature>
<dbReference type="InterPro" id="IPR058245">
    <property type="entry name" value="NreC/VraR/RcsB-like_REC"/>
</dbReference>
<evidence type="ECO:0000259" key="5">
    <source>
        <dbReference type="PROSITE" id="PS50110"/>
    </source>
</evidence>
<dbReference type="SUPFAM" id="SSF52172">
    <property type="entry name" value="CheY-like"/>
    <property type="match status" value="1"/>
</dbReference>
<keyword evidence="7" id="KW-1185">Reference proteome</keyword>
<dbReference type="CDD" id="cd06170">
    <property type="entry name" value="LuxR_C_like"/>
    <property type="match status" value="1"/>
</dbReference>
<dbReference type="Pfam" id="PF00196">
    <property type="entry name" value="GerE"/>
    <property type="match status" value="1"/>
</dbReference>
<sequence length="223" mass="25183">MNNMINIALVDDEALFIEGLSLIFSNVDNINVVKTANSGLEFLKFLDDNQDSSLLDIAIIDIQMKPMDGFELVESLKGKYQDLKIIVLSSHYKSNIVGHMIKLGVSAFIPKNANRKLLISVVESVHQFGVYFTETDKEMIVQYMTNSTKKISLTSNEELSVREIEVVKLICKENTNQEIADKLFLSKRTIENHRQRILDKVGARNTVGLVVYAIANQLHPILQ</sequence>
<dbReference type="SMART" id="SM00421">
    <property type="entry name" value="HTH_LUXR"/>
    <property type="match status" value="1"/>
</dbReference>